<keyword evidence="3" id="KW-1185">Reference proteome</keyword>
<reference evidence="2 3" key="1">
    <citation type="submission" date="2020-02" db="EMBL/GenBank/DDBJ databases">
        <title>Complete genome sequence of the novel Campylobacter species Candidatus Campylobacter infans.</title>
        <authorList>
            <person name="Duim B."/>
            <person name="Zomer A."/>
            <person name="van der Graaf L."/>
            <person name="Wagenaar J."/>
        </authorList>
    </citation>
    <scope>NUCLEOTIDE SEQUENCE [LARGE SCALE GENOMIC DNA]</scope>
    <source>
        <strain evidence="2 3">19S00001</strain>
    </source>
</reference>
<evidence type="ECO:0008006" key="4">
    <source>
        <dbReference type="Google" id="ProtNLM"/>
    </source>
</evidence>
<sequence length="225" mass="25398">MTQKELDALMGYDASDEDSQADTSADDTSKSPSNEISSDFKINSDANWPPPPPTADHKMVQQLDDVTKDSEEKATQVLDMIDALNAILTDSEAQANEVKELLNKNLDIFSKLMDKFPHISTFVTLKDENQNAVNKVDEIIKKLQNGQDDCMSVMDVMQYQDIHRQKIERVINVMRALIKYMNSLFESDVDDKKRPPSAVYLDGDKTDNLMSDEDIEALINSFAKK</sequence>
<evidence type="ECO:0000313" key="2">
    <source>
        <dbReference type="EMBL" id="QLI05471.1"/>
    </source>
</evidence>
<accession>A0A7H9CIH9</accession>
<dbReference type="SUPFAM" id="SSF75708">
    <property type="entry name" value="Chemotaxis phosphatase CheZ"/>
    <property type="match status" value="1"/>
</dbReference>
<feature type="region of interest" description="Disordered" evidence="1">
    <location>
        <begin position="1"/>
        <end position="58"/>
    </location>
</feature>
<dbReference type="EMBL" id="CP049075">
    <property type="protein sequence ID" value="QLI05471.1"/>
    <property type="molecule type" value="Genomic_DNA"/>
</dbReference>
<dbReference type="AlphaFoldDB" id="A0A7H9CIH9"/>
<feature type="compositionally biased region" description="Polar residues" evidence="1">
    <location>
        <begin position="34"/>
        <end position="46"/>
    </location>
</feature>
<protein>
    <recommendedName>
        <fullName evidence="4">Chemotaxis protein</fullName>
    </recommendedName>
</protein>
<dbReference type="Gene3D" id="1.10.287.500">
    <property type="entry name" value="Helix hairpin bin"/>
    <property type="match status" value="1"/>
</dbReference>
<dbReference type="Proteomes" id="UP000509414">
    <property type="component" value="Chromosome"/>
</dbReference>
<dbReference type="RefSeq" id="WP_178696130.1">
    <property type="nucleotide sequence ID" value="NZ_CP049075.1"/>
</dbReference>
<name>A0A7H9CIH9_9BACT</name>
<proteinExistence type="predicted"/>
<dbReference type="KEGG" id="cinf:CINF_0966"/>
<evidence type="ECO:0000313" key="3">
    <source>
        <dbReference type="Proteomes" id="UP000509414"/>
    </source>
</evidence>
<evidence type="ECO:0000256" key="1">
    <source>
        <dbReference type="SAM" id="MobiDB-lite"/>
    </source>
</evidence>
<organism evidence="2 3">
    <name type="scientific">Candidatus Campylobacter infans</name>
    <dbReference type="NCBI Taxonomy" id="2561898"/>
    <lineage>
        <taxon>Bacteria</taxon>
        <taxon>Pseudomonadati</taxon>
        <taxon>Campylobacterota</taxon>
        <taxon>Epsilonproteobacteria</taxon>
        <taxon>Campylobacterales</taxon>
        <taxon>Campylobacteraceae</taxon>
        <taxon>Campylobacter</taxon>
    </lineage>
</organism>
<gene>
    <name evidence="2" type="ORF">CINF_0966</name>
</gene>